<keyword evidence="2" id="KW-1185">Reference proteome</keyword>
<protein>
    <submittedName>
        <fullName evidence="1">Uncharacterized protein</fullName>
    </submittedName>
</protein>
<accession>A0A1X6NUG3</accession>
<name>A0A1X6NUG3_PORUM</name>
<gene>
    <name evidence="1" type="ORF">BU14_0452s0014</name>
</gene>
<organism evidence="1 2">
    <name type="scientific">Porphyra umbilicalis</name>
    <name type="common">Purple laver</name>
    <name type="synonym">Red alga</name>
    <dbReference type="NCBI Taxonomy" id="2786"/>
    <lineage>
        <taxon>Eukaryota</taxon>
        <taxon>Rhodophyta</taxon>
        <taxon>Bangiophyceae</taxon>
        <taxon>Bangiales</taxon>
        <taxon>Bangiaceae</taxon>
        <taxon>Porphyra</taxon>
    </lineage>
</organism>
<dbReference type="EMBL" id="KV919073">
    <property type="protein sequence ID" value="OSX72269.1"/>
    <property type="molecule type" value="Genomic_DNA"/>
</dbReference>
<evidence type="ECO:0000313" key="1">
    <source>
        <dbReference type="EMBL" id="OSX72269.1"/>
    </source>
</evidence>
<evidence type="ECO:0000313" key="2">
    <source>
        <dbReference type="Proteomes" id="UP000218209"/>
    </source>
</evidence>
<sequence length="99" mass="11051">MPWAVPSSWAVFSSRSSSWLARTAKCLCDRSRGCHSLAPLCHPRPVCLRRLERRLSRVRRCLAALFLVCRPRRPALAVGGALRGRPRVLPLHRLSGAAL</sequence>
<reference evidence="1 2" key="1">
    <citation type="submission" date="2017-03" db="EMBL/GenBank/DDBJ databases">
        <title>WGS assembly of Porphyra umbilicalis.</title>
        <authorList>
            <person name="Brawley S.H."/>
            <person name="Blouin N.A."/>
            <person name="Ficko-Blean E."/>
            <person name="Wheeler G.L."/>
            <person name="Lohr M."/>
            <person name="Goodson H.V."/>
            <person name="Jenkins J.W."/>
            <person name="Blaby-Haas C.E."/>
            <person name="Helliwell K.E."/>
            <person name="Chan C."/>
            <person name="Marriage T."/>
            <person name="Bhattacharya D."/>
            <person name="Klein A.S."/>
            <person name="Badis Y."/>
            <person name="Brodie J."/>
            <person name="Cao Y."/>
            <person name="Collen J."/>
            <person name="Dittami S.M."/>
            <person name="Gachon C.M."/>
            <person name="Green B.R."/>
            <person name="Karpowicz S."/>
            <person name="Kim J.W."/>
            <person name="Kudahl U."/>
            <person name="Lin S."/>
            <person name="Michel G."/>
            <person name="Mittag M."/>
            <person name="Olson B.J."/>
            <person name="Pangilinan J."/>
            <person name="Peng Y."/>
            <person name="Qiu H."/>
            <person name="Shu S."/>
            <person name="Singer J.T."/>
            <person name="Smith A.G."/>
            <person name="Sprecher B.N."/>
            <person name="Wagner V."/>
            <person name="Wang W."/>
            <person name="Wang Z.-Y."/>
            <person name="Yan J."/>
            <person name="Yarish C."/>
            <person name="Zoeuner-Riek S."/>
            <person name="Zhuang Y."/>
            <person name="Zou Y."/>
            <person name="Lindquist E.A."/>
            <person name="Grimwood J."/>
            <person name="Barry K."/>
            <person name="Rokhsar D.S."/>
            <person name="Schmutz J."/>
            <person name="Stiller J.W."/>
            <person name="Grossman A.R."/>
            <person name="Prochnik S.E."/>
        </authorList>
    </citation>
    <scope>NUCLEOTIDE SEQUENCE [LARGE SCALE GENOMIC DNA]</scope>
    <source>
        <strain evidence="1">4086291</strain>
    </source>
</reference>
<dbReference type="AlphaFoldDB" id="A0A1X6NUG3"/>
<dbReference type="Proteomes" id="UP000218209">
    <property type="component" value="Unassembled WGS sequence"/>
</dbReference>
<proteinExistence type="predicted"/>